<dbReference type="EMBL" id="BONY01000001">
    <property type="protein sequence ID" value="GIH02251.1"/>
    <property type="molecule type" value="Genomic_DNA"/>
</dbReference>
<proteinExistence type="predicted"/>
<feature type="signal peptide" evidence="1">
    <location>
        <begin position="1"/>
        <end position="23"/>
    </location>
</feature>
<protein>
    <submittedName>
        <fullName evidence="2">Uncharacterized protein</fullName>
    </submittedName>
</protein>
<evidence type="ECO:0000313" key="2">
    <source>
        <dbReference type="EMBL" id="GIH02251.1"/>
    </source>
</evidence>
<comment type="caution">
    <text evidence="2">The sequence shown here is derived from an EMBL/GenBank/DDBJ whole genome shotgun (WGS) entry which is preliminary data.</text>
</comment>
<feature type="chain" id="PRO_5038437538" evidence="1">
    <location>
        <begin position="24"/>
        <end position="191"/>
    </location>
</feature>
<dbReference type="Gene3D" id="2.60.120.430">
    <property type="entry name" value="Galactose-binding lectin"/>
    <property type="match status" value="1"/>
</dbReference>
<sequence>MARLRTLLLGVAMLVTSAGVALAPAGAAYAVDDFTAFNRCQTGATAQLTNGLAAAGNALTTFTPPAFMLNNDAFRITASGSITVDLWRTSKSVGGDPVPAGAGFPIPGARKYMLIARVNKGWFMTATGAIYPAGRWFPVGFDSGCLKYSRQSPVTPADPSAFLTFSYNDDNIADNGGAGNVLVRQWYCTIC</sequence>
<reference evidence="2" key="1">
    <citation type="submission" date="2021-01" db="EMBL/GenBank/DDBJ databases">
        <title>Whole genome shotgun sequence of Rhizocola hellebori NBRC 109834.</title>
        <authorList>
            <person name="Komaki H."/>
            <person name="Tamura T."/>
        </authorList>
    </citation>
    <scope>NUCLEOTIDE SEQUENCE</scope>
    <source>
        <strain evidence="2">NBRC 109834</strain>
    </source>
</reference>
<dbReference type="Proteomes" id="UP000612899">
    <property type="component" value="Unassembled WGS sequence"/>
</dbReference>
<keyword evidence="3" id="KW-1185">Reference proteome</keyword>
<evidence type="ECO:0000313" key="3">
    <source>
        <dbReference type="Proteomes" id="UP000612899"/>
    </source>
</evidence>
<accession>A0A8J3Q263</accession>
<gene>
    <name evidence="2" type="ORF">Rhe02_03180</name>
</gene>
<dbReference type="AlphaFoldDB" id="A0A8J3Q263"/>
<organism evidence="2 3">
    <name type="scientific">Rhizocola hellebori</name>
    <dbReference type="NCBI Taxonomy" id="1392758"/>
    <lineage>
        <taxon>Bacteria</taxon>
        <taxon>Bacillati</taxon>
        <taxon>Actinomycetota</taxon>
        <taxon>Actinomycetes</taxon>
        <taxon>Micromonosporales</taxon>
        <taxon>Micromonosporaceae</taxon>
        <taxon>Rhizocola</taxon>
    </lineage>
</organism>
<evidence type="ECO:0000256" key="1">
    <source>
        <dbReference type="SAM" id="SignalP"/>
    </source>
</evidence>
<keyword evidence="1" id="KW-0732">Signal</keyword>
<name>A0A8J3Q263_9ACTN</name>
<dbReference type="RefSeq" id="WP_203906166.1">
    <property type="nucleotide sequence ID" value="NZ_BONY01000001.1"/>
</dbReference>